<evidence type="ECO:0000313" key="4">
    <source>
        <dbReference type="EMBL" id="CAH1233008.1"/>
    </source>
</evidence>
<dbReference type="PANTHER" id="PTHR24024:SF18">
    <property type="entry name" value="SHORT-CHAIN COLLAGEN C4-LIKE"/>
    <property type="match status" value="1"/>
</dbReference>
<protein>
    <submittedName>
        <fullName evidence="4">Hypp557 protein</fullName>
    </submittedName>
</protein>
<keyword evidence="5" id="KW-1185">Reference proteome</keyword>
<evidence type="ECO:0000256" key="3">
    <source>
        <dbReference type="SAM" id="SignalP"/>
    </source>
</evidence>
<dbReference type="Proteomes" id="UP000838412">
    <property type="component" value="Chromosome 1"/>
</dbReference>
<evidence type="ECO:0000313" key="5">
    <source>
        <dbReference type="Proteomes" id="UP000838412"/>
    </source>
</evidence>
<feature type="signal peptide" evidence="3">
    <location>
        <begin position="1"/>
        <end position="17"/>
    </location>
</feature>
<reference evidence="4" key="1">
    <citation type="submission" date="2022-01" db="EMBL/GenBank/DDBJ databases">
        <authorList>
            <person name="Braso-Vives M."/>
        </authorList>
    </citation>
    <scope>NUCLEOTIDE SEQUENCE</scope>
</reference>
<dbReference type="GO" id="GO:0030246">
    <property type="term" value="F:carbohydrate binding"/>
    <property type="evidence" value="ECO:0007669"/>
    <property type="project" value="UniProtKB-KW"/>
</dbReference>
<organism evidence="4 5">
    <name type="scientific">Branchiostoma lanceolatum</name>
    <name type="common">Common lancelet</name>
    <name type="synonym">Amphioxus lanceolatum</name>
    <dbReference type="NCBI Taxonomy" id="7740"/>
    <lineage>
        <taxon>Eukaryota</taxon>
        <taxon>Metazoa</taxon>
        <taxon>Chordata</taxon>
        <taxon>Cephalochordata</taxon>
        <taxon>Leptocardii</taxon>
        <taxon>Amphioxiformes</taxon>
        <taxon>Branchiostomatidae</taxon>
        <taxon>Branchiostoma</taxon>
    </lineage>
</organism>
<dbReference type="EMBL" id="OV696686">
    <property type="protein sequence ID" value="CAH1233008.1"/>
    <property type="molecule type" value="Genomic_DNA"/>
</dbReference>
<feature type="coiled-coil region" evidence="2">
    <location>
        <begin position="31"/>
        <end position="61"/>
    </location>
</feature>
<dbReference type="InterPro" id="IPR051077">
    <property type="entry name" value="Ca-dependent_lectin"/>
</dbReference>
<keyword evidence="3" id="KW-0732">Signal</keyword>
<feature type="chain" id="PRO_5035433784" evidence="3">
    <location>
        <begin position="18"/>
        <end position="245"/>
    </location>
</feature>
<dbReference type="GO" id="GO:0005615">
    <property type="term" value="C:extracellular space"/>
    <property type="evidence" value="ECO:0007669"/>
    <property type="project" value="TreeGrafter"/>
</dbReference>
<name>A0A8J9VEZ9_BRALA</name>
<dbReference type="PANTHER" id="PTHR24024">
    <property type="entry name" value="PULMONARY SURFACTANT-ASSOCIATED PROTEIN A"/>
    <property type="match status" value="1"/>
</dbReference>
<evidence type="ECO:0000256" key="2">
    <source>
        <dbReference type="SAM" id="Coils"/>
    </source>
</evidence>
<accession>A0A8J9VEZ9</accession>
<dbReference type="AlphaFoldDB" id="A0A8J9VEZ9"/>
<dbReference type="OrthoDB" id="10043827at2759"/>
<keyword evidence="1" id="KW-0430">Lectin</keyword>
<proteinExistence type="predicted"/>
<gene>
    <name evidence="4" type="primary">Hypp557</name>
    <name evidence="4" type="ORF">BLAG_LOCUS1897</name>
</gene>
<evidence type="ECO:0000256" key="1">
    <source>
        <dbReference type="ARBA" id="ARBA00022734"/>
    </source>
</evidence>
<sequence length="245" mass="26818">MKRSVLCLLLLVCGTYSQFQPQLVVEPGDVVPLLQELQAQLDEQKAQLEDQKNLIDTVMKRSGAVYIRWGRTTCDNESLTETVYSGIAGGTAHTQTGGGTNYQCLPREPEWGTYQDDVQGGAYMYGAEYQMNEHTNFGSFPNGFAQDVPCAVCYAPTRGSKLMIPARNTCPTGWTKEYGGYLMASRYSHVGAKEYVCVDGQPETIPGGDANQNGALFYPVEARCGSLPCPSYVEGRELTCVVCTK</sequence>
<keyword evidence="2" id="KW-0175">Coiled coil</keyword>